<dbReference type="EMBL" id="LN859861">
    <property type="protein sequence ID" value="CDQ08506.1"/>
    <property type="molecule type" value="Genomic_DNA"/>
</dbReference>
<dbReference type="AlphaFoldDB" id="A0A1I9G9P2"/>
<sequence length="116" mass="13763">MIINFRIPNTISVGSKLVTLSNETNNNATIWHLKNETDAFYLDSITSTLYLATNIRWFHQKSYLLNVEKWHSLNYKQIEQQNIYIEIEPTNIHWPQFLNCPRFLTIKENEPTGKSY</sequence>
<dbReference type="Gene3D" id="2.60.40.60">
    <property type="entry name" value="Cadherins"/>
    <property type="match status" value="1"/>
</dbReference>
<reference evidence="1" key="2">
    <citation type="submission" date="2012-12" db="EMBL/GenBank/DDBJ databases">
        <authorList>
            <consortium name="WormBase Consortium"/>
            <person name="Ghedin E."/>
            <person name="Paulini M."/>
        </authorList>
    </citation>
    <scope>NUCLEOTIDE SEQUENCE</scope>
    <source>
        <strain evidence="1">FR3</strain>
    </source>
</reference>
<protein>
    <submittedName>
        <fullName evidence="1">Bm13609</fullName>
    </submittedName>
</protein>
<proteinExistence type="predicted"/>
<dbReference type="OMA" id="TIWHLKN"/>
<name>A0A1I9G9P2_BRUMA</name>
<evidence type="ECO:0000313" key="1">
    <source>
        <dbReference type="EMBL" id="CDQ08506.1"/>
    </source>
</evidence>
<organism evidence="1">
    <name type="scientific">Brugia malayi</name>
    <name type="common">Filarial nematode worm</name>
    <dbReference type="NCBI Taxonomy" id="6279"/>
    <lineage>
        <taxon>Eukaryota</taxon>
        <taxon>Metazoa</taxon>
        <taxon>Ecdysozoa</taxon>
        <taxon>Nematoda</taxon>
        <taxon>Chromadorea</taxon>
        <taxon>Rhabditida</taxon>
        <taxon>Spirurina</taxon>
        <taxon>Spiruromorpha</taxon>
        <taxon>Filarioidea</taxon>
        <taxon>Onchocercidae</taxon>
        <taxon>Brugia</taxon>
    </lineage>
</organism>
<accession>A0A1I9G9P2</accession>
<gene>
    <name evidence="1" type="primary">Bm13609</name>
    <name evidence="1" type="ORF">BM_Bm13609</name>
</gene>
<reference evidence="1" key="1">
    <citation type="journal article" date="2007" name="Science">
        <title>Draft genome of the filarial nematode parasite Brugia malayi.</title>
        <authorList>
            <person name="Ghedin E."/>
            <person name="Wang S."/>
            <person name="Spiro D."/>
            <person name="Caler E."/>
            <person name="Zhao Q."/>
            <person name="Crabtree J."/>
            <person name="Allen J.E."/>
            <person name="Delcher A.L."/>
            <person name="Guiliano D.B."/>
            <person name="Miranda-Saavedra D."/>
            <person name="Angiuoli S.V."/>
            <person name="Creasy T."/>
            <person name="Amedeo P."/>
            <person name="Haas B."/>
            <person name="El-Sayed N.M."/>
            <person name="Wortman J.R."/>
            <person name="Feldblyum T."/>
            <person name="Tallon L."/>
            <person name="Schatz M."/>
            <person name="Shumway M."/>
            <person name="Koo H."/>
            <person name="Salzberg S.L."/>
            <person name="Schobel S."/>
            <person name="Pertea M."/>
            <person name="Pop M."/>
            <person name="White O."/>
            <person name="Barton G.J."/>
            <person name="Carlow C.K."/>
            <person name="Crawford M.J."/>
            <person name="Daub J."/>
            <person name="Dimmic M.W."/>
            <person name="Estes C.F."/>
            <person name="Foster J.M."/>
            <person name="Ganatra M."/>
            <person name="Gregory W.F."/>
            <person name="Johnson N.M."/>
            <person name="Jin J."/>
            <person name="Komuniecki R."/>
            <person name="Korf I."/>
            <person name="Kumar S."/>
            <person name="Laney S."/>
            <person name="Li B.W."/>
            <person name="Li W."/>
            <person name="Lindblom T.H."/>
            <person name="Lustigman S."/>
            <person name="Ma D."/>
            <person name="Maina C.V."/>
            <person name="Martin D.M."/>
            <person name="McCarter J.P."/>
            <person name="McReynolds L."/>
            <person name="Mitreva M."/>
            <person name="Nutman T.B."/>
            <person name="Parkinson J."/>
            <person name="Peregrin-Alvarez J.M."/>
            <person name="Poole C."/>
            <person name="Ren Q."/>
            <person name="Saunders L."/>
            <person name="Sluder A.E."/>
            <person name="Smith K."/>
            <person name="Stanke M."/>
            <person name="Unnasch T.R."/>
            <person name="Ware J."/>
            <person name="Wei A.D."/>
            <person name="Weil G."/>
            <person name="Williams D.J."/>
            <person name="Zhang Y."/>
            <person name="Williams S.A."/>
            <person name="Fraser-Liggett C."/>
            <person name="Slatko B."/>
            <person name="Blaxter M.L."/>
            <person name="Scott A.L."/>
        </authorList>
    </citation>
    <scope>NUCLEOTIDE SEQUENCE</scope>
    <source>
        <strain evidence="1">FR3</strain>
    </source>
</reference>